<dbReference type="PIRSF" id="PIRSF006806">
    <property type="entry name" value="FTHF_cligase"/>
    <property type="match status" value="1"/>
</dbReference>
<dbReference type="GO" id="GO:0009396">
    <property type="term" value="P:folic acid-containing compound biosynthetic process"/>
    <property type="evidence" value="ECO:0007669"/>
    <property type="project" value="TreeGrafter"/>
</dbReference>
<dbReference type="STRING" id="1408281.Epro_0211"/>
<dbReference type="AlphaFoldDB" id="A0A0G3WI78"/>
<evidence type="ECO:0000256" key="1">
    <source>
        <dbReference type="ARBA" id="ARBA00010638"/>
    </source>
</evidence>
<name>A0A0G3WI78_9BACT</name>
<dbReference type="Pfam" id="PF01812">
    <property type="entry name" value="5-FTHF_cyc-lig"/>
    <property type="match status" value="1"/>
</dbReference>
<keyword evidence="5" id="KW-0460">Magnesium</keyword>
<evidence type="ECO:0000256" key="3">
    <source>
        <dbReference type="ARBA" id="ARBA00022840"/>
    </source>
</evidence>
<dbReference type="PANTHER" id="PTHR23407:SF1">
    <property type="entry name" value="5-FORMYLTETRAHYDROFOLATE CYCLO-LIGASE"/>
    <property type="match status" value="1"/>
</dbReference>
<dbReference type="InterPro" id="IPR002698">
    <property type="entry name" value="FTHF_cligase"/>
</dbReference>
<keyword evidence="5" id="KW-0479">Metal-binding</keyword>
<keyword evidence="2 4" id="KW-0547">Nucleotide-binding</keyword>
<sequence length="208" mass="23261">MKVMRGKFVNDLLESEKRKVRYEFLTLRNRLDALNISSYSGMIFAKICELPVYQKAKTVMFYLSYGSEVLTDPMITSSIGSGKSVVVPAIASPGDAQMTAVKLSNIEAANQFVYGVRQPEIDEENVVAKEDIDVVFVPAIVFDVNGYRTGYGKGYYDRWLKGVPVEKTVGIAFDFQVADKVPFGEFDLPVGTIVTEKRIIYANKIKKN</sequence>
<dbReference type="GO" id="GO:0005524">
    <property type="term" value="F:ATP binding"/>
    <property type="evidence" value="ECO:0007669"/>
    <property type="project" value="UniProtKB-KW"/>
</dbReference>
<dbReference type="SUPFAM" id="SSF100950">
    <property type="entry name" value="NagB/RpiA/CoA transferase-like"/>
    <property type="match status" value="1"/>
</dbReference>
<feature type="binding site" evidence="4">
    <location>
        <begin position="17"/>
        <end position="21"/>
    </location>
    <ligand>
        <name>ATP</name>
        <dbReference type="ChEBI" id="CHEBI:30616"/>
    </ligand>
</feature>
<keyword evidence="7" id="KW-1185">Reference proteome</keyword>
<organism evidence="6 7">
    <name type="scientific">Endomicrobium proavitum</name>
    <dbReference type="NCBI Taxonomy" id="1408281"/>
    <lineage>
        <taxon>Bacteria</taxon>
        <taxon>Pseudomonadati</taxon>
        <taxon>Elusimicrobiota</taxon>
        <taxon>Endomicrobiia</taxon>
        <taxon>Endomicrobiales</taxon>
        <taxon>Endomicrobiaceae</taxon>
        <taxon>Endomicrobium</taxon>
    </lineage>
</organism>
<evidence type="ECO:0000256" key="4">
    <source>
        <dbReference type="PIRSR" id="PIRSR006806-1"/>
    </source>
</evidence>
<dbReference type="Proteomes" id="UP000035337">
    <property type="component" value="Chromosome"/>
</dbReference>
<comment type="cofactor">
    <cofactor evidence="5">
        <name>Mg(2+)</name>
        <dbReference type="ChEBI" id="CHEBI:18420"/>
    </cofactor>
</comment>
<evidence type="ECO:0000313" key="7">
    <source>
        <dbReference type="Proteomes" id="UP000035337"/>
    </source>
</evidence>
<dbReference type="GO" id="GO:0035999">
    <property type="term" value="P:tetrahydrofolate interconversion"/>
    <property type="evidence" value="ECO:0007669"/>
    <property type="project" value="TreeGrafter"/>
</dbReference>
<comment type="catalytic activity">
    <reaction evidence="5">
        <text>(6S)-5-formyl-5,6,7,8-tetrahydrofolate + ATP = (6R)-5,10-methenyltetrahydrofolate + ADP + phosphate</text>
        <dbReference type="Rhea" id="RHEA:10488"/>
        <dbReference type="ChEBI" id="CHEBI:30616"/>
        <dbReference type="ChEBI" id="CHEBI:43474"/>
        <dbReference type="ChEBI" id="CHEBI:57455"/>
        <dbReference type="ChEBI" id="CHEBI:57457"/>
        <dbReference type="ChEBI" id="CHEBI:456216"/>
        <dbReference type="EC" id="6.3.3.2"/>
    </reaction>
</comment>
<evidence type="ECO:0000313" key="6">
    <source>
        <dbReference type="EMBL" id="AKL97590.1"/>
    </source>
</evidence>
<dbReference type="GO" id="GO:0030272">
    <property type="term" value="F:5-formyltetrahydrofolate cyclo-ligase activity"/>
    <property type="evidence" value="ECO:0007669"/>
    <property type="project" value="UniProtKB-EC"/>
</dbReference>
<dbReference type="GO" id="GO:0046872">
    <property type="term" value="F:metal ion binding"/>
    <property type="evidence" value="ECO:0007669"/>
    <property type="project" value="UniProtKB-KW"/>
</dbReference>
<dbReference type="EC" id="6.3.3.2" evidence="5"/>
<keyword evidence="3 4" id="KW-0067">ATP-binding</keyword>
<proteinExistence type="inferred from homology"/>
<evidence type="ECO:0000256" key="5">
    <source>
        <dbReference type="RuleBase" id="RU361279"/>
    </source>
</evidence>
<accession>A0A0G3WI78</accession>
<dbReference type="PANTHER" id="PTHR23407">
    <property type="entry name" value="ATPASE INHIBITOR/5-FORMYLTETRAHYDROFOLATE CYCLO-LIGASE"/>
    <property type="match status" value="1"/>
</dbReference>
<feature type="binding site" evidence="4">
    <location>
        <position position="63"/>
    </location>
    <ligand>
        <name>substrate</name>
    </ligand>
</feature>
<dbReference type="Gene3D" id="3.40.50.10420">
    <property type="entry name" value="NagB/RpiA/CoA transferase-like"/>
    <property type="match status" value="1"/>
</dbReference>
<dbReference type="PATRIC" id="fig|1408281.3.peg.215"/>
<keyword evidence="6" id="KW-0436">Ligase</keyword>
<feature type="binding site" evidence="4">
    <location>
        <position position="68"/>
    </location>
    <ligand>
        <name>substrate</name>
    </ligand>
</feature>
<feature type="binding site" evidence="4">
    <location>
        <begin position="148"/>
        <end position="156"/>
    </location>
    <ligand>
        <name>ATP</name>
        <dbReference type="ChEBI" id="CHEBI:30616"/>
    </ligand>
</feature>
<dbReference type="NCBIfam" id="TIGR02727">
    <property type="entry name" value="MTHFS_bact"/>
    <property type="match status" value="1"/>
</dbReference>
<dbReference type="EMBL" id="CP009498">
    <property type="protein sequence ID" value="AKL97590.1"/>
    <property type="molecule type" value="Genomic_DNA"/>
</dbReference>
<dbReference type="InterPro" id="IPR024185">
    <property type="entry name" value="FTHF_cligase-like_sf"/>
</dbReference>
<protein>
    <recommendedName>
        <fullName evidence="5">5-formyltetrahydrofolate cyclo-ligase</fullName>
        <ecNumber evidence="5">6.3.3.2</ecNumber>
    </recommendedName>
</protein>
<gene>
    <name evidence="6" type="primary">ygfA</name>
    <name evidence="6" type="ORF">Epro_0211</name>
</gene>
<dbReference type="InterPro" id="IPR037171">
    <property type="entry name" value="NagB/RpiA_transferase-like"/>
</dbReference>
<comment type="similarity">
    <text evidence="1 5">Belongs to the 5-formyltetrahydrofolate cyclo-ligase family.</text>
</comment>
<evidence type="ECO:0000256" key="2">
    <source>
        <dbReference type="ARBA" id="ARBA00022741"/>
    </source>
</evidence>
<dbReference type="KEGG" id="epo:Epro_0211"/>
<reference evidence="6 7" key="1">
    <citation type="submission" date="2014-09" db="EMBL/GenBank/DDBJ databases">
        <title>Complete genome sequence of Endomicrobium proavitum.</title>
        <authorList>
            <person name="Zheng H."/>
        </authorList>
    </citation>
    <scope>NUCLEOTIDE SEQUENCE [LARGE SCALE GENOMIC DNA]</scope>
    <source>
        <strain evidence="6 7">Rsa215</strain>
    </source>
</reference>